<keyword evidence="8 14" id="KW-1133">Transmembrane helix</keyword>
<dbReference type="PANTHER" id="PTHR10031">
    <property type="entry name" value="ATP SYNTHASE LIPID-BINDING PROTEIN, MITOCHONDRIAL"/>
    <property type="match status" value="1"/>
</dbReference>
<feature type="transmembrane region" description="Helical" evidence="14">
    <location>
        <begin position="33"/>
        <end position="63"/>
    </location>
</feature>
<reference evidence="17" key="1">
    <citation type="journal article" date="2020" name="mSystems">
        <title>Genome- and Community-Level Interaction Insights into Carbon Utilization and Element Cycling Functions of Hydrothermarchaeota in Hydrothermal Sediment.</title>
        <authorList>
            <person name="Zhou Z."/>
            <person name="Liu Y."/>
            <person name="Xu W."/>
            <person name="Pan J."/>
            <person name="Luo Z.H."/>
            <person name="Li M."/>
        </authorList>
    </citation>
    <scope>NUCLEOTIDE SEQUENCE [LARGE SCALE GENOMIC DNA]</scope>
    <source>
        <strain evidence="17">SpSt-1224</strain>
    </source>
</reference>
<dbReference type="CDD" id="cd18121">
    <property type="entry name" value="ATP-synt_Fo_c"/>
    <property type="match status" value="1"/>
</dbReference>
<dbReference type="NCBIfam" id="TIGR01260">
    <property type="entry name" value="ATP_synt_c"/>
    <property type="match status" value="1"/>
</dbReference>
<keyword evidence="10 14" id="KW-0446">Lipid-binding</keyword>
<keyword evidence="7 14" id="KW-0375">Hydrogen ion transport</keyword>
<dbReference type="GO" id="GO:0046933">
    <property type="term" value="F:proton-transporting ATP synthase activity, rotational mechanism"/>
    <property type="evidence" value="ECO:0007669"/>
    <property type="project" value="UniProtKB-UniRule"/>
</dbReference>
<evidence type="ECO:0000256" key="15">
    <source>
        <dbReference type="SAM" id="SignalP"/>
    </source>
</evidence>
<evidence type="ECO:0000256" key="13">
    <source>
        <dbReference type="ARBA" id="ARBA00025198"/>
    </source>
</evidence>
<dbReference type="EMBL" id="DSDS01000021">
    <property type="protein sequence ID" value="HET97276.1"/>
    <property type="molecule type" value="Genomic_DNA"/>
</dbReference>
<feature type="site" description="Reversibly protonated during proton transport" evidence="14">
    <location>
        <position position="93"/>
    </location>
</feature>
<evidence type="ECO:0000256" key="8">
    <source>
        <dbReference type="ARBA" id="ARBA00022989"/>
    </source>
</evidence>
<feature type="chain" id="PRO_5027817662" description="ATP synthase subunit c" evidence="15">
    <location>
        <begin position="24"/>
        <end position="118"/>
    </location>
</feature>
<protein>
    <recommendedName>
        <fullName evidence="14">ATP synthase subunit c</fullName>
    </recommendedName>
    <alternativeName>
        <fullName evidence="14">ATP synthase F(0) sector subunit c</fullName>
    </alternativeName>
    <alternativeName>
        <fullName evidence="14">F-type ATPase subunit c</fullName>
        <shortName evidence="14">F-ATPase subunit c</shortName>
    </alternativeName>
    <alternativeName>
        <fullName evidence="14">Lipid-binding protein</fullName>
    </alternativeName>
</protein>
<dbReference type="InterPro" id="IPR020537">
    <property type="entry name" value="ATP_synth_F0_csu_DDCD_BS"/>
</dbReference>
<keyword evidence="6 14" id="KW-0812">Transmembrane</keyword>
<evidence type="ECO:0000256" key="7">
    <source>
        <dbReference type="ARBA" id="ARBA00022781"/>
    </source>
</evidence>
<comment type="function">
    <text evidence="14">Key component of the F(0) channel; it plays a direct role in translocation across the membrane. A homomeric c-ring of between 10-14 subunits forms the central stalk rotor element with the F(1) delta and epsilon subunits.</text>
</comment>
<name>A0A7C2XMX5_9BACT</name>
<dbReference type="PRINTS" id="PR00124">
    <property type="entry name" value="ATPASEC"/>
</dbReference>
<feature type="domain" description="V-ATPase proteolipid subunit C-like" evidence="16">
    <location>
        <begin position="44"/>
        <end position="106"/>
    </location>
</feature>
<evidence type="ECO:0000256" key="4">
    <source>
        <dbReference type="ARBA" id="ARBA00022475"/>
    </source>
</evidence>
<evidence type="ECO:0000256" key="14">
    <source>
        <dbReference type="HAMAP-Rule" id="MF_01396"/>
    </source>
</evidence>
<dbReference type="PROSITE" id="PS00605">
    <property type="entry name" value="ATPASE_C"/>
    <property type="match status" value="1"/>
</dbReference>
<dbReference type="Proteomes" id="UP000885986">
    <property type="component" value="Unassembled WGS sequence"/>
</dbReference>
<gene>
    <name evidence="14 17" type="primary">atpE</name>
    <name evidence="17" type="ORF">ENN98_00955</name>
</gene>
<dbReference type="InterPro" id="IPR005953">
    <property type="entry name" value="ATP_synth_csu_bac/chlpt"/>
</dbReference>
<dbReference type="FunFam" id="1.20.20.10:FF:000002">
    <property type="entry name" value="ATP synthase subunit c"/>
    <property type="match status" value="1"/>
</dbReference>
<proteinExistence type="inferred from homology"/>
<keyword evidence="3 14" id="KW-0813">Transport</keyword>
<dbReference type="InterPro" id="IPR000454">
    <property type="entry name" value="ATP_synth_F0_csu"/>
</dbReference>
<sequence length="118" mass="11495">MKKVGVIALSALMVLGISSVAMAAGHEAAAGGVDQMAIALVCVAAALSVGLAALGCGIGIGVVSGNACAGIARNPEISGKITVTMILGIAFAESLTIFGLVISLILLYAHPYGALLGM</sequence>
<evidence type="ECO:0000313" key="17">
    <source>
        <dbReference type="EMBL" id="HET97276.1"/>
    </source>
</evidence>
<dbReference type="InterPro" id="IPR038662">
    <property type="entry name" value="ATP_synth_F0_csu_sf"/>
</dbReference>
<evidence type="ECO:0000256" key="2">
    <source>
        <dbReference type="ARBA" id="ARBA00006704"/>
    </source>
</evidence>
<comment type="subcellular location">
    <subcellularLocation>
        <location evidence="1 14">Cell membrane</location>
        <topology evidence="1 14">Multi-pass membrane protein</topology>
    </subcellularLocation>
</comment>
<keyword evidence="12 14" id="KW-0066">ATP synthesis</keyword>
<comment type="function">
    <text evidence="13 14">F(1)F(0) ATP synthase produces ATP from ADP in the presence of a proton or sodium gradient. F-type ATPases consist of two structural domains, F(1) containing the extramembraneous catalytic core and F(0) containing the membrane proton channel, linked together by a central stalk and a peripheral stalk. During catalysis, ATP synthesis in the catalytic domain of F(1) is coupled via a rotary mechanism of the central stalk subunits to proton translocation.</text>
</comment>
<dbReference type="GO" id="GO:0005886">
    <property type="term" value="C:plasma membrane"/>
    <property type="evidence" value="ECO:0007669"/>
    <property type="project" value="UniProtKB-SubCell"/>
</dbReference>
<keyword evidence="5 14" id="KW-0138">CF(0)</keyword>
<dbReference type="SUPFAM" id="SSF81333">
    <property type="entry name" value="F1F0 ATP synthase subunit C"/>
    <property type="match status" value="1"/>
</dbReference>
<feature type="transmembrane region" description="Helical" evidence="14">
    <location>
        <begin position="84"/>
        <end position="109"/>
    </location>
</feature>
<evidence type="ECO:0000256" key="11">
    <source>
        <dbReference type="ARBA" id="ARBA00023136"/>
    </source>
</evidence>
<dbReference type="Pfam" id="PF00137">
    <property type="entry name" value="ATP-synt_C"/>
    <property type="match status" value="1"/>
</dbReference>
<dbReference type="HAMAP" id="MF_01396">
    <property type="entry name" value="ATP_synth_c_bact"/>
    <property type="match status" value="1"/>
</dbReference>
<evidence type="ECO:0000256" key="12">
    <source>
        <dbReference type="ARBA" id="ARBA00023310"/>
    </source>
</evidence>
<keyword evidence="15" id="KW-0732">Signal</keyword>
<dbReference type="PANTHER" id="PTHR10031:SF0">
    <property type="entry name" value="ATPASE PROTEIN 9"/>
    <property type="match status" value="1"/>
</dbReference>
<organism evidence="17">
    <name type="scientific">Desulfurivibrio alkaliphilus</name>
    <dbReference type="NCBI Taxonomy" id="427923"/>
    <lineage>
        <taxon>Bacteria</taxon>
        <taxon>Pseudomonadati</taxon>
        <taxon>Thermodesulfobacteriota</taxon>
        <taxon>Desulfobulbia</taxon>
        <taxon>Desulfobulbales</taxon>
        <taxon>Desulfobulbaceae</taxon>
        <taxon>Desulfurivibrio</taxon>
    </lineage>
</organism>
<dbReference type="InterPro" id="IPR035921">
    <property type="entry name" value="F/V-ATP_Csub_sf"/>
</dbReference>
<accession>A0A7C2XMX5</accession>
<dbReference type="AlphaFoldDB" id="A0A7C2XMX5"/>
<comment type="similarity">
    <text evidence="2 14">Belongs to the ATPase C chain family.</text>
</comment>
<evidence type="ECO:0000256" key="6">
    <source>
        <dbReference type="ARBA" id="ARBA00022692"/>
    </source>
</evidence>
<dbReference type="InterPro" id="IPR002379">
    <property type="entry name" value="ATPase_proteolipid_c-like_dom"/>
</dbReference>
<keyword evidence="11 14" id="KW-0472">Membrane</keyword>
<evidence type="ECO:0000256" key="10">
    <source>
        <dbReference type="ARBA" id="ARBA00023121"/>
    </source>
</evidence>
<evidence type="ECO:0000256" key="3">
    <source>
        <dbReference type="ARBA" id="ARBA00022448"/>
    </source>
</evidence>
<evidence type="ECO:0000256" key="1">
    <source>
        <dbReference type="ARBA" id="ARBA00004651"/>
    </source>
</evidence>
<evidence type="ECO:0000259" key="16">
    <source>
        <dbReference type="Pfam" id="PF00137"/>
    </source>
</evidence>
<keyword evidence="4 14" id="KW-1003">Cell membrane</keyword>
<dbReference type="GO" id="GO:0045259">
    <property type="term" value="C:proton-transporting ATP synthase complex"/>
    <property type="evidence" value="ECO:0007669"/>
    <property type="project" value="UniProtKB-KW"/>
</dbReference>
<feature type="signal peptide" evidence="15">
    <location>
        <begin position="1"/>
        <end position="23"/>
    </location>
</feature>
<dbReference type="GO" id="GO:0033177">
    <property type="term" value="C:proton-transporting two-sector ATPase complex, proton-transporting domain"/>
    <property type="evidence" value="ECO:0007669"/>
    <property type="project" value="InterPro"/>
</dbReference>
<comment type="caution">
    <text evidence="17">The sequence shown here is derived from an EMBL/GenBank/DDBJ whole genome shotgun (WGS) entry which is preliminary data.</text>
</comment>
<dbReference type="Gene3D" id="1.20.20.10">
    <property type="entry name" value="F1F0 ATP synthase subunit C"/>
    <property type="match status" value="1"/>
</dbReference>
<evidence type="ECO:0000256" key="9">
    <source>
        <dbReference type="ARBA" id="ARBA00023065"/>
    </source>
</evidence>
<keyword evidence="9 14" id="KW-0406">Ion transport</keyword>
<evidence type="ECO:0000256" key="5">
    <source>
        <dbReference type="ARBA" id="ARBA00022547"/>
    </source>
</evidence>
<dbReference type="GO" id="GO:0008289">
    <property type="term" value="F:lipid binding"/>
    <property type="evidence" value="ECO:0007669"/>
    <property type="project" value="UniProtKB-KW"/>
</dbReference>